<dbReference type="RefSeq" id="WP_131330841.1">
    <property type="nucleotide sequence ID" value="NZ_CP044016.1"/>
</dbReference>
<dbReference type="InterPro" id="IPR036390">
    <property type="entry name" value="WH_DNA-bd_sf"/>
</dbReference>
<feature type="binding site" evidence="1">
    <location>
        <position position="100"/>
    </location>
    <ligand>
        <name>Zn(2+)</name>
        <dbReference type="ChEBI" id="CHEBI:29105"/>
    </ligand>
</feature>
<evidence type="ECO:0000313" key="2">
    <source>
        <dbReference type="EMBL" id="QES89884.1"/>
    </source>
</evidence>
<dbReference type="SUPFAM" id="SSF46785">
    <property type="entry name" value="Winged helix' DNA-binding domain"/>
    <property type="match status" value="1"/>
</dbReference>
<dbReference type="GO" id="GO:0003700">
    <property type="term" value="F:DNA-binding transcription factor activity"/>
    <property type="evidence" value="ECO:0007669"/>
    <property type="project" value="InterPro"/>
</dbReference>
<dbReference type="InterPro" id="IPR002481">
    <property type="entry name" value="FUR"/>
</dbReference>
<organism evidence="2 3">
    <name type="scientific">Rhizosphaericola mali</name>
    <dbReference type="NCBI Taxonomy" id="2545455"/>
    <lineage>
        <taxon>Bacteria</taxon>
        <taxon>Pseudomonadati</taxon>
        <taxon>Bacteroidota</taxon>
        <taxon>Chitinophagia</taxon>
        <taxon>Chitinophagales</taxon>
        <taxon>Chitinophagaceae</taxon>
        <taxon>Rhizosphaericola</taxon>
    </lineage>
</organism>
<protein>
    <submittedName>
        <fullName evidence="2">Transcriptional repressor</fullName>
    </submittedName>
</protein>
<dbReference type="GO" id="GO:0008270">
    <property type="term" value="F:zinc ion binding"/>
    <property type="evidence" value="ECO:0007669"/>
    <property type="project" value="TreeGrafter"/>
</dbReference>
<dbReference type="PANTHER" id="PTHR33202:SF22">
    <property type="entry name" value="HYDROGEN PEROXIDE SENSITIVE REPRESSOR"/>
    <property type="match status" value="1"/>
</dbReference>
<dbReference type="EMBL" id="CP044016">
    <property type="protein sequence ID" value="QES89884.1"/>
    <property type="molecule type" value="Genomic_DNA"/>
</dbReference>
<dbReference type="Proteomes" id="UP000292424">
    <property type="component" value="Chromosome"/>
</dbReference>
<keyword evidence="1" id="KW-0862">Zinc</keyword>
<name>A0A5P2G257_9BACT</name>
<dbReference type="GO" id="GO:1900376">
    <property type="term" value="P:regulation of secondary metabolite biosynthetic process"/>
    <property type="evidence" value="ECO:0007669"/>
    <property type="project" value="TreeGrafter"/>
</dbReference>
<sequence length="138" mass="15629">MKDIQQILKENKLSVTDTRTIILKLFLKSKGALSHAAIEKSTKAQLDRVTIYRTLQSFLEKGIIHTIPTDDNSIQYALCKGDCKEGEHNDNHIHFICKECDTTYCLDHTAIPTINLPKGFKSEEVEIVVKGICEHCNE</sequence>
<dbReference type="Gene3D" id="1.10.10.10">
    <property type="entry name" value="Winged helix-like DNA-binding domain superfamily/Winged helix DNA-binding domain"/>
    <property type="match status" value="1"/>
</dbReference>
<accession>A0A5P2G257</accession>
<feature type="binding site" evidence="1">
    <location>
        <position position="136"/>
    </location>
    <ligand>
        <name>Zn(2+)</name>
        <dbReference type="ChEBI" id="CHEBI:29105"/>
    </ligand>
</feature>
<evidence type="ECO:0000313" key="3">
    <source>
        <dbReference type="Proteomes" id="UP000292424"/>
    </source>
</evidence>
<feature type="binding site" evidence="1">
    <location>
        <position position="97"/>
    </location>
    <ligand>
        <name>Zn(2+)</name>
        <dbReference type="ChEBI" id="CHEBI:29105"/>
    </ligand>
</feature>
<dbReference type="InterPro" id="IPR036388">
    <property type="entry name" value="WH-like_DNA-bd_sf"/>
</dbReference>
<reference evidence="2 3" key="1">
    <citation type="submission" date="2019-09" db="EMBL/GenBank/DDBJ databases">
        <title>Complete genome sequence of Arachidicoccus sp. B3-10 isolated from apple orchard soil.</title>
        <authorList>
            <person name="Kim H.S."/>
            <person name="Han K.-I."/>
            <person name="Suh M.K."/>
            <person name="Lee K.C."/>
            <person name="Eom M.K."/>
            <person name="Kim J.-S."/>
            <person name="Kang S.W."/>
            <person name="Sin Y."/>
            <person name="Lee J.-S."/>
        </authorList>
    </citation>
    <scope>NUCLEOTIDE SEQUENCE [LARGE SCALE GENOMIC DNA]</scope>
    <source>
        <strain evidence="2 3">B3-10</strain>
    </source>
</reference>
<gene>
    <name evidence="2" type="ORF">E0W69_014870</name>
</gene>
<dbReference type="AlphaFoldDB" id="A0A5P2G257"/>
<feature type="binding site" evidence="1">
    <location>
        <position position="133"/>
    </location>
    <ligand>
        <name>Zn(2+)</name>
        <dbReference type="ChEBI" id="CHEBI:29105"/>
    </ligand>
</feature>
<proteinExistence type="predicted"/>
<dbReference type="PANTHER" id="PTHR33202">
    <property type="entry name" value="ZINC UPTAKE REGULATION PROTEIN"/>
    <property type="match status" value="1"/>
</dbReference>
<dbReference type="KEGG" id="arac:E0W69_014870"/>
<comment type="cofactor">
    <cofactor evidence="1">
        <name>Zn(2+)</name>
        <dbReference type="ChEBI" id="CHEBI:29105"/>
    </cofactor>
    <text evidence="1">Binds 1 zinc ion per subunit.</text>
</comment>
<dbReference type="GO" id="GO:0045892">
    <property type="term" value="P:negative regulation of DNA-templated transcription"/>
    <property type="evidence" value="ECO:0007669"/>
    <property type="project" value="TreeGrafter"/>
</dbReference>
<dbReference type="OrthoDB" id="594893at2"/>
<evidence type="ECO:0000256" key="1">
    <source>
        <dbReference type="PIRSR" id="PIRSR602481-1"/>
    </source>
</evidence>
<dbReference type="GO" id="GO:0000976">
    <property type="term" value="F:transcription cis-regulatory region binding"/>
    <property type="evidence" value="ECO:0007669"/>
    <property type="project" value="TreeGrafter"/>
</dbReference>
<dbReference type="Pfam" id="PF01475">
    <property type="entry name" value="FUR"/>
    <property type="match status" value="1"/>
</dbReference>
<keyword evidence="1" id="KW-0479">Metal-binding</keyword>
<keyword evidence="3" id="KW-1185">Reference proteome</keyword>